<dbReference type="SUPFAM" id="SSF46689">
    <property type="entry name" value="Homeodomain-like"/>
    <property type="match status" value="1"/>
</dbReference>
<dbReference type="GO" id="GO:0003677">
    <property type="term" value="F:DNA binding"/>
    <property type="evidence" value="ECO:0007669"/>
    <property type="project" value="UniProtKB-KW"/>
</dbReference>
<dbReference type="PANTHER" id="PTHR30461">
    <property type="entry name" value="DNA-INVERTASE FROM LAMBDOID PROPHAGE"/>
    <property type="match status" value="1"/>
</dbReference>
<dbReference type="GO" id="GO:0015074">
    <property type="term" value="P:DNA integration"/>
    <property type="evidence" value="ECO:0007669"/>
    <property type="project" value="UniProtKB-KW"/>
</dbReference>
<dbReference type="InterPro" id="IPR006118">
    <property type="entry name" value="Recombinase_CS"/>
</dbReference>
<dbReference type="Gene3D" id="1.10.10.60">
    <property type="entry name" value="Homeodomain-like"/>
    <property type="match status" value="1"/>
</dbReference>
<comment type="similarity">
    <text evidence="1">Belongs to the site-specific recombinase resolvase family.</text>
</comment>
<dbReference type="InterPro" id="IPR009057">
    <property type="entry name" value="Homeodomain-like_sf"/>
</dbReference>
<dbReference type="GeneID" id="36101618"/>
<proteinExistence type="inferred from homology"/>
<dbReference type="KEGG" id="mmad:MMJJ_05270"/>
<dbReference type="FunFam" id="3.40.50.1390:FF:000001">
    <property type="entry name" value="DNA recombinase"/>
    <property type="match status" value="1"/>
</dbReference>
<dbReference type="AlphaFoldDB" id="A0A2L1C9B4"/>
<sequence>MIIGYARVSTKDQKLDRQIDELKSFGCEKIFLEKISGTKKIRPEFDKMLEMLRKNDLVVVSELTRLSRSTKDLIDIMNRFEQMDVSVKSLKEAWLDTSTAHGKLLFTIFAGLAEFERDLISERVKSGLNAARSRGKLGGRPTVRNEKINLALKMYDSKEYSINEILKATGISKSTLYNYLEKRRECIIQNLNHNI</sequence>
<dbReference type="Pfam" id="PF00239">
    <property type="entry name" value="Resolvase"/>
    <property type="match status" value="1"/>
</dbReference>
<keyword evidence="4" id="KW-0233">DNA recombination</keyword>
<evidence type="ECO:0000313" key="7">
    <source>
        <dbReference type="Proteomes" id="UP000239462"/>
    </source>
</evidence>
<dbReference type="Proteomes" id="UP000239462">
    <property type="component" value="Chromosome"/>
</dbReference>
<dbReference type="SMART" id="SM00857">
    <property type="entry name" value="Resolvase"/>
    <property type="match status" value="1"/>
</dbReference>
<evidence type="ECO:0000313" key="6">
    <source>
        <dbReference type="EMBL" id="AVB75944.1"/>
    </source>
</evidence>
<accession>A0A2L1C9B4</accession>
<dbReference type="InterPro" id="IPR006120">
    <property type="entry name" value="Resolvase_HTH_dom"/>
</dbReference>
<name>A0A2L1C9B4_METMI</name>
<dbReference type="RefSeq" id="WP_104837559.1">
    <property type="nucleotide sequence ID" value="NZ_CP026606.1"/>
</dbReference>
<organism evidence="6 7">
    <name type="scientific">Methanococcus maripaludis</name>
    <name type="common">Methanococcus deltae</name>
    <dbReference type="NCBI Taxonomy" id="39152"/>
    <lineage>
        <taxon>Archaea</taxon>
        <taxon>Methanobacteriati</taxon>
        <taxon>Methanobacteriota</taxon>
        <taxon>Methanomada group</taxon>
        <taxon>Methanococci</taxon>
        <taxon>Methanococcales</taxon>
        <taxon>Methanococcaceae</taxon>
        <taxon>Methanococcus</taxon>
    </lineage>
</organism>
<reference evidence="7" key="1">
    <citation type="journal article" date="2018" name="Genome Announc.">
        <title>Complete Genome Sequence of the Methanococcus maripaludis Type Strain JJ (DSM 2067), a Model for Selenoprotein Synthesis in Archaea.</title>
        <authorList>
            <person name="Poehlein A."/>
            <person name="Heym D."/>
            <person name="Quitzke V."/>
            <person name="Fersch J."/>
            <person name="Daniel R."/>
            <person name="Rother M."/>
        </authorList>
    </citation>
    <scope>NUCLEOTIDE SEQUENCE [LARGE SCALE GENOMIC DNA]</scope>
    <source>
        <strain evidence="7">DSM 2067</strain>
    </source>
</reference>
<dbReference type="InterPro" id="IPR006119">
    <property type="entry name" value="Resolv_N"/>
</dbReference>
<feature type="domain" description="Resolvase/invertase-type recombinase catalytic" evidence="5">
    <location>
        <begin position="1"/>
        <end position="135"/>
    </location>
</feature>
<dbReference type="CDD" id="cd03768">
    <property type="entry name" value="SR_ResInv"/>
    <property type="match status" value="1"/>
</dbReference>
<dbReference type="SUPFAM" id="SSF53041">
    <property type="entry name" value="Resolvase-like"/>
    <property type="match status" value="1"/>
</dbReference>
<evidence type="ECO:0000256" key="3">
    <source>
        <dbReference type="ARBA" id="ARBA00023125"/>
    </source>
</evidence>
<evidence type="ECO:0000256" key="4">
    <source>
        <dbReference type="ARBA" id="ARBA00023172"/>
    </source>
</evidence>
<keyword evidence="3" id="KW-0238">DNA-binding</keyword>
<gene>
    <name evidence="6" type="primary">hin</name>
    <name evidence="6" type="ORF">MMJJ_05270</name>
</gene>
<protein>
    <submittedName>
        <fullName evidence="6">DNA-invertase hin</fullName>
    </submittedName>
</protein>
<evidence type="ECO:0000259" key="5">
    <source>
        <dbReference type="PROSITE" id="PS51736"/>
    </source>
</evidence>
<dbReference type="EMBL" id="CP026606">
    <property type="protein sequence ID" value="AVB75944.1"/>
    <property type="molecule type" value="Genomic_DNA"/>
</dbReference>
<dbReference type="PROSITE" id="PS51736">
    <property type="entry name" value="RECOMBINASES_3"/>
    <property type="match status" value="1"/>
</dbReference>
<dbReference type="Pfam" id="PF02796">
    <property type="entry name" value="HTH_7"/>
    <property type="match status" value="1"/>
</dbReference>
<evidence type="ECO:0000256" key="1">
    <source>
        <dbReference type="ARBA" id="ARBA00009913"/>
    </source>
</evidence>
<dbReference type="Gene3D" id="3.40.50.1390">
    <property type="entry name" value="Resolvase, N-terminal catalytic domain"/>
    <property type="match status" value="1"/>
</dbReference>
<evidence type="ECO:0000256" key="2">
    <source>
        <dbReference type="ARBA" id="ARBA00022908"/>
    </source>
</evidence>
<dbReference type="PROSITE" id="PS00397">
    <property type="entry name" value="RECOMBINASES_1"/>
    <property type="match status" value="1"/>
</dbReference>
<dbReference type="InterPro" id="IPR050639">
    <property type="entry name" value="SSR_resolvase"/>
</dbReference>
<dbReference type="GO" id="GO:0000150">
    <property type="term" value="F:DNA strand exchange activity"/>
    <property type="evidence" value="ECO:0007669"/>
    <property type="project" value="InterPro"/>
</dbReference>
<dbReference type="PANTHER" id="PTHR30461:SF2">
    <property type="entry name" value="SERINE RECOMBINASE PINE-RELATED"/>
    <property type="match status" value="1"/>
</dbReference>
<dbReference type="InterPro" id="IPR036162">
    <property type="entry name" value="Resolvase-like_N_sf"/>
</dbReference>
<keyword evidence="2" id="KW-0229">DNA integration</keyword>